<feature type="domain" description="DOMON" evidence="10">
    <location>
        <begin position="34"/>
        <end position="154"/>
    </location>
</feature>
<dbReference type="InterPro" id="IPR006593">
    <property type="entry name" value="Cyt_b561/ferric_Rdtase_TM"/>
</dbReference>
<dbReference type="InterPro" id="IPR015920">
    <property type="entry name" value="Cellobiose_DH-like_cyt"/>
</dbReference>
<dbReference type="InterPro" id="IPR018825">
    <property type="entry name" value="DUF2427"/>
</dbReference>
<dbReference type="KEGG" id="sapo:SAPIO_CDS3579"/>
<feature type="region of interest" description="Disordered" evidence="7">
    <location>
        <begin position="421"/>
        <end position="457"/>
    </location>
</feature>
<feature type="compositionally biased region" description="Low complexity" evidence="7">
    <location>
        <begin position="219"/>
        <end position="233"/>
    </location>
</feature>
<dbReference type="SMART" id="SM00664">
    <property type="entry name" value="DoH"/>
    <property type="match status" value="1"/>
</dbReference>
<evidence type="ECO:0000313" key="12">
    <source>
        <dbReference type="Proteomes" id="UP000028545"/>
    </source>
</evidence>
<evidence type="ECO:0000256" key="2">
    <source>
        <dbReference type="ARBA" id="ARBA00022448"/>
    </source>
</evidence>
<dbReference type="OMA" id="MSIVFIA"/>
<dbReference type="PANTHER" id="PTHR47797:SF4">
    <property type="entry name" value="DOMON DOMAIN-CONTAINING PROTEIN"/>
    <property type="match status" value="1"/>
</dbReference>
<keyword evidence="2" id="KW-0813">Transport</keyword>
<dbReference type="PANTHER" id="PTHR47797">
    <property type="entry name" value="DEHYDROGENASE, PUTATIVE (AFU_ORTHOLOGUE AFUA_8G05805)-RELATED"/>
    <property type="match status" value="1"/>
</dbReference>
<comment type="subcellular location">
    <subcellularLocation>
        <location evidence="1">Membrane</location>
    </subcellularLocation>
</comment>
<feature type="transmembrane region" description="Helical" evidence="8">
    <location>
        <begin position="371"/>
        <end position="392"/>
    </location>
</feature>
<evidence type="ECO:0000256" key="8">
    <source>
        <dbReference type="SAM" id="Phobius"/>
    </source>
</evidence>
<dbReference type="Pfam" id="PF16010">
    <property type="entry name" value="CDH-cyt"/>
    <property type="match status" value="1"/>
</dbReference>
<evidence type="ECO:0000256" key="1">
    <source>
        <dbReference type="ARBA" id="ARBA00004370"/>
    </source>
</evidence>
<feature type="transmembrane region" description="Helical" evidence="8">
    <location>
        <begin position="243"/>
        <end position="262"/>
    </location>
</feature>
<dbReference type="Gene3D" id="2.60.40.1210">
    <property type="entry name" value="Cellobiose dehydrogenase, cytochrome domain"/>
    <property type="match status" value="1"/>
</dbReference>
<dbReference type="GeneID" id="27722651"/>
<feature type="chain" id="PRO_5001775444" description="DOMON domain-containing protein" evidence="9">
    <location>
        <begin position="22"/>
        <end position="457"/>
    </location>
</feature>
<dbReference type="RefSeq" id="XP_016644350.1">
    <property type="nucleotide sequence ID" value="XM_016786344.1"/>
</dbReference>
<keyword evidence="5 8" id="KW-1133">Transmembrane helix</keyword>
<evidence type="ECO:0000256" key="3">
    <source>
        <dbReference type="ARBA" id="ARBA00022692"/>
    </source>
</evidence>
<evidence type="ECO:0000313" key="11">
    <source>
        <dbReference type="EMBL" id="KEZ44551.1"/>
    </source>
</evidence>
<evidence type="ECO:0000259" key="10">
    <source>
        <dbReference type="PROSITE" id="PS50836"/>
    </source>
</evidence>
<evidence type="ECO:0000256" key="4">
    <source>
        <dbReference type="ARBA" id="ARBA00022982"/>
    </source>
</evidence>
<dbReference type="Proteomes" id="UP000028545">
    <property type="component" value="Unassembled WGS sequence"/>
</dbReference>
<feature type="transmembrane region" description="Helical" evidence="8">
    <location>
        <begin position="269"/>
        <end position="287"/>
    </location>
</feature>
<dbReference type="CDD" id="cd08760">
    <property type="entry name" value="Cyt_b561_FRRS1_like"/>
    <property type="match status" value="1"/>
</dbReference>
<evidence type="ECO:0000256" key="5">
    <source>
        <dbReference type="ARBA" id="ARBA00022989"/>
    </source>
</evidence>
<organism evidence="11 12">
    <name type="scientific">Pseudallescheria apiosperma</name>
    <name type="common">Scedosporium apiospermum</name>
    <dbReference type="NCBI Taxonomy" id="563466"/>
    <lineage>
        <taxon>Eukaryota</taxon>
        <taxon>Fungi</taxon>
        <taxon>Dikarya</taxon>
        <taxon>Ascomycota</taxon>
        <taxon>Pezizomycotina</taxon>
        <taxon>Sordariomycetes</taxon>
        <taxon>Hypocreomycetidae</taxon>
        <taxon>Microascales</taxon>
        <taxon>Microascaceae</taxon>
        <taxon>Scedosporium</taxon>
    </lineage>
</organism>
<dbReference type="HOGENOM" id="CLU_031471_1_0_1"/>
<protein>
    <recommendedName>
        <fullName evidence="10">DOMON domain-containing protein</fullName>
    </recommendedName>
</protein>
<feature type="signal peptide" evidence="9">
    <location>
        <begin position="1"/>
        <end position="21"/>
    </location>
</feature>
<dbReference type="PROSITE" id="PS50836">
    <property type="entry name" value="DOMON"/>
    <property type="match status" value="1"/>
</dbReference>
<name>A0A084GB39_PSEDA</name>
<comment type="caution">
    <text evidence="11">The sequence shown here is derived from an EMBL/GenBank/DDBJ whole genome shotgun (WGS) entry which is preliminary data.</text>
</comment>
<evidence type="ECO:0000256" key="9">
    <source>
        <dbReference type="SAM" id="SignalP"/>
    </source>
</evidence>
<dbReference type="SMART" id="SM00665">
    <property type="entry name" value="B561"/>
    <property type="match status" value="1"/>
</dbReference>
<feature type="region of interest" description="Disordered" evidence="7">
    <location>
        <begin position="190"/>
        <end position="233"/>
    </location>
</feature>
<dbReference type="SUPFAM" id="SSF49344">
    <property type="entry name" value="CBD9-like"/>
    <property type="match status" value="1"/>
</dbReference>
<dbReference type="EMBL" id="JOWA01000088">
    <property type="protein sequence ID" value="KEZ44551.1"/>
    <property type="molecule type" value="Genomic_DNA"/>
</dbReference>
<sequence>MKTLKSLLASASLLFASTASAQFRYCPIDNKFCMGVAVPQVSAQSNSGNLYFQIQALDTFTWVSIGTGSSMSGSNIFVVYQDGSGNVTVSTRSGTGRTMPRFQSDTQIQLLAGSGVSNGVMTANVVCSNCQSWRGGSMDLSASSSPWIAAWRSGNPLNTADTSATIAQHSDFDQFRIDLSQAAVAQDVNPFSTGASTGSGNSGTDSNSGNTNGSGGVNTIGSGSTNGASSGSSESRTADLIRIHGVLMAVAFVILYPVGALLIPLFGRWYLHAGCQTVAFLVMWGGFGTGYARADATDELFKQAHTILGAIVTFAMVLQPVLGLLHHRHYLKHQSRAVVSYAHIWYGRVLMLLGVVNGGLGLRMADSPSPFVIAYAVLAAVVGAAYGASTLIGSMRKSREAQEKQVGSTYSPTFVGGTGYSGIGNDNTNNNNYGEYPRREDIPAQFQFQRRDRGDYR</sequence>
<reference evidence="11 12" key="1">
    <citation type="journal article" date="2014" name="Genome Announc.">
        <title>Draft genome sequence of the pathogenic fungus Scedosporium apiospermum.</title>
        <authorList>
            <person name="Vandeputte P."/>
            <person name="Ghamrawi S."/>
            <person name="Rechenmann M."/>
            <person name="Iltis A."/>
            <person name="Giraud S."/>
            <person name="Fleury M."/>
            <person name="Thornton C."/>
            <person name="Delhaes L."/>
            <person name="Meyer W."/>
            <person name="Papon N."/>
            <person name="Bouchara J.P."/>
        </authorList>
    </citation>
    <scope>NUCLEOTIDE SEQUENCE [LARGE SCALE GENOMIC DNA]</scope>
    <source>
        <strain evidence="11 12">IHEM 14462</strain>
    </source>
</reference>
<evidence type="ECO:0000256" key="6">
    <source>
        <dbReference type="ARBA" id="ARBA00023136"/>
    </source>
</evidence>
<accession>A0A084GB39</accession>
<dbReference type="GO" id="GO:0016020">
    <property type="term" value="C:membrane"/>
    <property type="evidence" value="ECO:0007669"/>
    <property type="project" value="UniProtKB-SubCell"/>
</dbReference>
<evidence type="ECO:0000256" key="7">
    <source>
        <dbReference type="SAM" id="MobiDB-lite"/>
    </source>
</evidence>
<dbReference type="AlphaFoldDB" id="A0A084GB39"/>
<dbReference type="OrthoDB" id="19261at2759"/>
<feature type="transmembrane region" description="Helical" evidence="8">
    <location>
        <begin position="307"/>
        <end position="325"/>
    </location>
</feature>
<dbReference type="Gene3D" id="1.20.120.1770">
    <property type="match status" value="1"/>
</dbReference>
<proteinExistence type="predicted"/>
<keyword evidence="9" id="KW-0732">Signal</keyword>
<feature type="compositionally biased region" description="Low complexity" evidence="7">
    <location>
        <begin position="192"/>
        <end position="211"/>
    </location>
</feature>
<keyword evidence="4" id="KW-0249">Electron transport</keyword>
<feature type="transmembrane region" description="Helical" evidence="8">
    <location>
        <begin position="345"/>
        <end position="365"/>
    </location>
</feature>
<dbReference type="CDD" id="cd09630">
    <property type="entry name" value="CDH_like_cytochrome"/>
    <property type="match status" value="1"/>
</dbReference>
<keyword evidence="12" id="KW-1185">Reference proteome</keyword>
<dbReference type="Pfam" id="PF10348">
    <property type="entry name" value="DUF2427"/>
    <property type="match status" value="1"/>
</dbReference>
<keyword evidence="6 8" id="KW-0472">Membrane</keyword>
<dbReference type="VEuPathDB" id="FungiDB:SAPIO_CDS3579"/>
<gene>
    <name evidence="11" type="ORF">SAPIO_CDS3579</name>
</gene>
<keyword evidence="3 8" id="KW-0812">Transmembrane</keyword>
<dbReference type="InterPro" id="IPR005018">
    <property type="entry name" value="DOMON_domain"/>
</dbReference>